<dbReference type="RefSeq" id="WP_179754401.1">
    <property type="nucleotide sequence ID" value="NZ_JACCBU010000001.1"/>
</dbReference>
<organism evidence="3 4">
    <name type="scientific">Microlunatus parietis</name>
    <dbReference type="NCBI Taxonomy" id="682979"/>
    <lineage>
        <taxon>Bacteria</taxon>
        <taxon>Bacillati</taxon>
        <taxon>Actinomycetota</taxon>
        <taxon>Actinomycetes</taxon>
        <taxon>Propionibacteriales</taxon>
        <taxon>Propionibacteriaceae</taxon>
        <taxon>Microlunatus</taxon>
    </lineage>
</organism>
<evidence type="ECO:0000313" key="4">
    <source>
        <dbReference type="Proteomes" id="UP000569914"/>
    </source>
</evidence>
<evidence type="ECO:0000259" key="2">
    <source>
        <dbReference type="Pfam" id="PF22725"/>
    </source>
</evidence>
<keyword evidence="4" id="KW-1185">Reference proteome</keyword>
<name>A0A7Y9IAR8_9ACTN</name>
<dbReference type="PANTHER" id="PTHR43377">
    <property type="entry name" value="BILIVERDIN REDUCTASE A"/>
    <property type="match status" value="1"/>
</dbReference>
<evidence type="ECO:0000259" key="1">
    <source>
        <dbReference type="Pfam" id="PF01408"/>
    </source>
</evidence>
<evidence type="ECO:0000313" key="3">
    <source>
        <dbReference type="EMBL" id="NYE73131.1"/>
    </source>
</evidence>
<dbReference type="InterPro" id="IPR051450">
    <property type="entry name" value="Gfo/Idh/MocA_Oxidoreductases"/>
</dbReference>
<dbReference type="EMBL" id="JACCBU010000001">
    <property type="protein sequence ID" value="NYE73131.1"/>
    <property type="molecule type" value="Genomic_DNA"/>
</dbReference>
<reference evidence="3 4" key="1">
    <citation type="submission" date="2020-07" db="EMBL/GenBank/DDBJ databases">
        <title>Sequencing the genomes of 1000 actinobacteria strains.</title>
        <authorList>
            <person name="Klenk H.-P."/>
        </authorList>
    </citation>
    <scope>NUCLEOTIDE SEQUENCE [LARGE SCALE GENOMIC DNA]</scope>
    <source>
        <strain evidence="3 4">DSM 22083</strain>
    </source>
</reference>
<dbReference type="InterPro" id="IPR055170">
    <property type="entry name" value="GFO_IDH_MocA-like_dom"/>
</dbReference>
<dbReference type="GO" id="GO:0000166">
    <property type="term" value="F:nucleotide binding"/>
    <property type="evidence" value="ECO:0007669"/>
    <property type="project" value="InterPro"/>
</dbReference>
<dbReference type="SUPFAM" id="SSF55347">
    <property type="entry name" value="Glyceraldehyde-3-phosphate dehydrogenase-like, C-terminal domain"/>
    <property type="match status" value="1"/>
</dbReference>
<dbReference type="InterPro" id="IPR000683">
    <property type="entry name" value="Gfo/Idh/MocA-like_OxRdtase_N"/>
</dbReference>
<proteinExistence type="predicted"/>
<protein>
    <submittedName>
        <fullName evidence="3">Putative dehydrogenase</fullName>
    </submittedName>
</protein>
<sequence>MTIRLIHVGLGGFGQDWERRRLPQVPEVERVACVDPEPAMLARAQQRLGVPAEDCFGSLAEALEAREADAVLITTPVDGHAPLAIEAMRAGKHVITEKPFAASLDDAREAIKVADETGRILLVSQNYRYQPAARTAAKLIAEEALGPLGGVRVDFRKWANDKEPGTNKHYRLHHPLLFDMAIHHFDLMRFILGREAKSVFTQVTDPPWSRFVEEASATVTVTFEDDLVVSYRGSWVSPGEPTTWSGDWHLECEQGEIFWTGRSGDDDAPHEVVRLRHRAERGTDDVELIKLDRLGRAGSLTALVEAIETGEEPETSGRRNLGTLALMEAAARSAVSGQVEQV</sequence>
<gene>
    <name evidence="3" type="ORF">BKA15_004460</name>
</gene>
<dbReference type="AlphaFoldDB" id="A0A7Y9IAR8"/>
<accession>A0A7Y9IAR8</accession>
<dbReference type="Pfam" id="PF01408">
    <property type="entry name" value="GFO_IDH_MocA"/>
    <property type="match status" value="1"/>
</dbReference>
<dbReference type="PANTHER" id="PTHR43377:SF1">
    <property type="entry name" value="BILIVERDIN REDUCTASE A"/>
    <property type="match status" value="1"/>
</dbReference>
<dbReference type="InterPro" id="IPR036291">
    <property type="entry name" value="NAD(P)-bd_dom_sf"/>
</dbReference>
<dbReference type="Pfam" id="PF22725">
    <property type="entry name" value="GFO_IDH_MocA_C3"/>
    <property type="match status" value="1"/>
</dbReference>
<dbReference type="Gene3D" id="3.30.360.10">
    <property type="entry name" value="Dihydrodipicolinate Reductase, domain 2"/>
    <property type="match status" value="1"/>
</dbReference>
<dbReference type="SUPFAM" id="SSF51735">
    <property type="entry name" value="NAD(P)-binding Rossmann-fold domains"/>
    <property type="match status" value="1"/>
</dbReference>
<feature type="domain" description="GFO/IDH/MocA-like oxidoreductase" evidence="2">
    <location>
        <begin position="134"/>
        <end position="245"/>
    </location>
</feature>
<feature type="domain" description="Gfo/Idh/MocA-like oxidoreductase N-terminal" evidence="1">
    <location>
        <begin position="7"/>
        <end position="123"/>
    </location>
</feature>
<dbReference type="Proteomes" id="UP000569914">
    <property type="component" value="Unassembled WGS sequence"/>
</dbReference>
<dbReference type="Gene3D" id="3.40.50.720">
    <property type="entry name" value="NAD(P)-binding Rossmann-like Domain"/>
    <property type="match status" value="1"/>
</dbReference>
<comment type="caution">
    <text evidence="3">The sequence shown here is derived from an EMBL/GenBank/DDBJ whole genome shotgun (WGS) entry which is preliminary data.</text>
</comment>